<sequence length="325" mass="33782">MLAAVDRPAVLGVAAFLAGCASTLHKPAGTVVVAQTLPESEHVRAFGLLYWASNIGAAISPAVSGFLLSASGYWLVALNITTALAYADLAHRLPGPRPRAEAAPKGVADEAGAADEAGDGGRETLRGLLAPFRSPATAWFLALSFCLAAIYLQKQSALPLDMKAHGLSSQVYGLVVSLDGFLIITTQPLVSRLTRRLAVDVQFLCAAVLVAVGFGANAVAAGPWTYAAALVVWTVGEMLLVPQASAFLVRHAPPGRAGSYQGAYGFVWNLGLVVGAPLGMAVLQTWGSAALWTGALLLGLSTAAAHALTMLRTRRRARPDRHDTP</sequence>
<protein>
    <submittedName>
        <fullName evidence="10">MFS transporter</fullName>
    </submittedName>
</protein>
<dbReference type="EMBL" id="CP108090">
    <property type="protein sequence ID" value="WUQ12632.1"/>
    <property type="molecule type" value="Genomic_DNA"/>
</dbReference>
<dbReference type="InterPro" id="IPR020846">
    <property type="entry name" value="MFS_dom"/>
</dbReference>
<keyword evidence="2" id="KW-0813">Transport</keyword>
<dbReference type="Gene3D" id="1.20.1250.20">
    <property type="entry name" value="MFS general substrate transporter like domains"/>
    <property type="match status" value="1"/>
</dbReference>
<evidence type="ECO:0000256" key="7">
    <source>
        <dbReference type="SAM" id="MobiDB-lite"/>
    </source>
</evidence>
<evidence type="ECO:0000256" key="2">
    <source>
        <dbReference type="ARBA" id="ARBA00022448"/>
    </source>
</evidence>
<evidence type="ECO:0000256" key="3">
    <source>
        <dbReference type="ARBA" id="ARBA00022475"/>
    </source>
</evidence>
<keyword evidence="5 8" id="KW-1133">Transmembrane helix</keyword>
<feature type="domain" description="Major facilitator superfamily (MFS) profile" evidence="9">
    <location>
        <begin position="134"/>
        <end position="325"/>
    </location>
</feature>
<keyword evidence="11" id="KW-1185">Reference proteome</keyword>
<keyword evidence="3" id="KW-1003">Cell membrane</keyword>
<feature type="transmembrane region" description="Helical" evidence="8">
    <location>
        <begin position="171"/>
        <end position="190"/>
    </location>
</feature>
<evidence type="ECO:0000256" key="5">
    <source>
        <dbReference type="ARBA" id="ARBA00022989"/>
    </source>
</evidence>
<dbReference type="PANTHER" id="PTHR23517:SF2">
    <property type="entry name" value="MULTIDRUG RESISTANCE PROTEIN MDTH"/>
    <property type="match status" value="1"/>
</dbReference>
<accession>A0ABZ1T9Z9</accession>
<dbReference type="PROSITE" id="PS51257">
    <property type="entry name" value="PROKAR_LIPOPROTEIN"/>
    <property type="match status" value="1"/>
</dbReference>
<keyword evidence="6 8" id="KW-0472">Membrane</keyword>
<dbReference type="InterPro" id="IPR050171">
    <property type="entry name" value="MFS_Transporters"/>
</dbReference>
<dbReference type="Pfam" id="PF07690">
    <property type="entry name" value="MFS_1"/>
    <property type="match status" value="1"/>
</dbReference>
<organism evidence="10 11">
    <name type="scientific">Streptomyces virginiae</name>
    <name type="common">Streptomyces cinnamonensis</name>
    <dbReference type="NCBI Taxonomy" id="1961"/>
    <lineage>
        <taxon>Bacteria</taxon>
        <taxon>Bacillati</taxon>
        <taxon>Actinomycetota</taxon>
        <taxon>Actinomycetes</taxon>
        <taxon>Kitasatosporales</taxon>
        <taxon>Streptomycetaceae</taxon>
        <taxon>Streptomyces</taxon>
    </lineage>
</organism>
<evidence type="ECO:0000256" key="1">
    <source>
        <dbReference type="ARBA" id="ARBA00004651"/>
    </source>
</evidence>
<feature type="transmembrane region" description="Helical" evidence="8">
    <location>
        <begin position="58"/>
        <end position="87"/>
    </location>
</feature>
<dbReference type="InterPro" id="IPR011701">
    <property type="entry name" value="MFS"/>
</dbReference>
<dbReference type="PANTHER" id="PTHR23517">
    <property type="entry name" value="RESISTANCE PROTEIN MDTM, PUTATIVE-RELATED-RELATED"/>
    <property type="match status" value="1"/>
</dbReference>
<gene>
    <name evidence="10" type="ORF">OG517_14985</name>
</gene>
<evidence type="ECO:0000313" key="10">
    <source>
        <dbReference type="EMBL" id="WUQ12632.1"/>
    </source>
</evidence>
<comment type="subcellular location">
    <subcellularLocation>
        <location evidence="1">Cell membrane</location>
        <topology evidence="1">Multi-pass membrane protein</topology>
    </subcellularLocation>
</comment>
<feature type="transmembrane region" description="Helical" evidence="8">
    <location>
        <begin position="289"/>
        <end position="311"/>
    </location>
</feature>
<evidence type="ECO:0000259" key="9">
    <source>
        <dbReference type="PROSITE" id="PS50850"/>
    </source>
</evidence>
<feature type="transmembrane region" description="Helical" evidence="8">
    <location>
        <begin position="226"/>
        <end position="249"/>
    </location>
</feature>
<evidence type="ECO:0000313" key="11">
    <source>
        <dbReference type="Proteomes" id="UP001432039"/>
    </source>
</evidence>
<dbReference type="PROSITE" id="PS50850">
    <property type="entry name" value="MFS"/>
    <property type="match status" value="1"/>
</dbReference>
<reference evidence="10" key="1">
    <citation type="submission" date="2022-10" db="EMBL/GenBank/DDBJ databases">
        <title>The complete genomes of actinobacterial strains from the NBC collection.</title>
        <authorList>
            <person name="Joergensen T.S."/>
            <person name="Alvarez Arevalo M."/>
            <person name="Sterndorff E.B."/>
            <person name="Faurdal D."/>
            <person name="Vuksanovic O."/>
            <person name="Mourched A.-S."/>
            <person name="Charusanti P."/>
            <person name="Shaw S."/>
            <person name="Blin K."/>
            <person name="Weber T."/>
        </authorList>
    </citation>
    <scope>NUCLEOTIDE SEQUENCE</scope>
    <source>
        <strain evidence="10">NBC_00248</strain>
    </source>
</reference>
<evidence type="ECO:0000256" key="6">
    <source>
        <dbReference type="ARBA" id="ARBA00023136"/>
    </source>
</evidence>
<evidence type="ECO:0000256" key="8">
    <source>
        <dbReference type="SAM" id="Phobius"/>
    </source>
</evidence>
<feature type="transmembrane region" description="Helical" evidence="8">
    <location>
        <begin position="197"/>
        <end position="220"/>
    </location>
</feature>
<evidence type="ECO:0000256" key="4">
    <source>
        <dbReference type="ARBA" id="ARBA00022692"/>
    </source>
</evidence>
<dbReference type="Proteomes" id="UP001432039">
    <property type="component" value="Chromosome"/>
</dbReference>
<dbReference type="SUPFAM" id="SSF103473">
    <property type="entry name" value="MFS general substrate transporter"/>
    <property type="match status" value="1"/>
</dbReference>
<feature type="transmembrane region" description="Helical" evidence="8">
    <location>
        <begin position="132"/>
        <end position="151"/>
    </location>
</feature>
<keyword evidence="4 8" id="KW-0812">Transmembrane</keyword>
<name>A0ABZ1T9Z9_STRVG</name>
<proteinExistence type="predicted"/>
<feature type="region of interest" description="Disordered" evidence="7">
    <location>
        <begin position="97"/>
        <end position="119"/>
    </location>
</feature>
<feature type="transmembrane region" description="Helical" evidence="8">
    <location>
        <begin position="261"/>
        <end position="283"/>
    </location>
</feature>
<dbReference type="InterPro" id="IPR036259">
    <property type="entry name" value="MFS_trans_sf"/>
</dbReference>